<evidence type="ECO:0000313" key="6">
    <source>
        <dbReference type="EMBL" id="EET01650.1"/>
    </source>
</evidence>
<keyword evidence="1" id="KW-0547">Nucleotide-binding</keyword>
<evidence type="ECO:0000256" key="4">
    <source>
        <dbReference type="ARBA" id="ARBA00022840"/>
    </source>
</evidence>
<dbReference type="Proteomes" id="UP000002488">
    <property type="component" value="Unassembled WGS sequence"/>
</dbReference>
<feature type="region of interest" description="Disordered" evidence="5">
    <location>
        <begin position="88"/>
        <end position="107"/>
    </location>
</feature>
<accession>C6LQQ2</accession>
<name>C6LQQ2_GIAIB</name>
<dbReference type="GO" id="GO:0016787">
    <property type="term" value="F:hydrolase activity"/>
    <property type="evidence" value="ECO:0007669"/>
    <property type="project" value="UniProtKB-KW"/>
</dbReference>
<dbReference type="GO" id="GO:0031297">
    <property type="term" value="P:replication fork processing"/>
    <property type="evidence" value="ECO:0007669"/>
    <property type="project" value="TreeGrafter"/>
</dbReference>
<dbReference type="OMA" id="SSEISMW"/>
<dbReference type="GO" id="GO:0004520">
    <property type="term" value="F:DNA endonuclease activity"/>
    <property type="evidence" value="ECO:0007669"/>
    <property type="project" value="TreeGrafter"/>
</dbReference>
<dbReference type="VEuPathDB" id="GiardiaDB:GL50581_1081"/>
<dbReference type="GO" id="GO:0005524">
    <property type="term" value="F:ATP binding"/>
    <property type="evidence" value="ECO:0007669"/>
    <property type="project" value="UniProtKB-KW"/>
</dbReference>
<evidence type="ECO:0000256" key="5">
    <source>
        <dbReference type="SAM" id="MobiDB-lite"/>
    </source>
</evidence>
<keyword evidence="3" id="KW-0347">Helicase</keyword>
<comment type="caution">
    <text evidence="6">The sequence shown here is derived from an EMBL/GenBank/DDBJ whole genome shotgun (WGS) entry which is preliminary data.</text>
</comment>
<reference evidence="6 7" key="1">
    <citation type="journal article" date="2009" name="PLoS Pathog.">
        <title>Draft genome sequencing of giardia intestinalis assemblage B isolate GS: is human giardiasis caused by two different species?</title>
        <authorList>
            <person name="Franzen O."/>
            <person name="Jerlstrom-Hultqvist J."/>
            <person name="Castro E."/>
            <person name="Sherwood E."/>
            <person name="Ankarklev J."/>
            <person name="Reiner D.S."/>
            <person name="Palm D."/>
            <person name="Andersson J.O."/>
            <person name="Andersson B."/>
            <person name="Svard S.G."/>
        </authorList>
    </citation>
    <scope>NUCLEOTIDE SEQUENCE [LARGE SCALE GENOMIC DNA]</scope>
    <source>
        <strain evidence="7">ATCC 50581 / GS clone H7</strain>
    </source>
</reference>
<dbReference type="PANTHER" id="PTHR45766">
    <property type="entry name" value="DNA ANNEALING HELICASE AND ENDONUCLEASE ZRANB3 FAMILY MEMBER"/>
    <property type="match status" value="1"/>
</dbReference>
<dbReference type="GO" id="GO:0006281">
    <property type="term" value="P:DNA repair"/>
    <property type="evidence" value="ECO:0007669"/>
    <property type="project" value="TreeGrafter"/>
</dbReference>
<keyword evidence="4" id="KW-0067">ATP-binding</keyword>
<evidence type="ECO:0000256" key="3">
    <source>
        <dbReference type="ARBA" id="ARBA00022806"/>
    </source>
</evidence>
<dbReference type="GO" id="GO:0004386">
    <property type="term" value="F:helicase activity"/>
    <property type="evidence" value="ECO:0007669"/>
    <property type="project" value="UniProtKB-KW"/>
</dbReference>
<feature type="compositionally biased region" description="Polar residues" evidence="5">
    <location>
        <begin position="69"/>
        <end position="81"/>
    </location>
</feature>
<dbReference type="OrthoDB" id="2801544at2759"/>
<gene>
    <name evidence="6" type="ORF">GL50581_1081</name>
</gene>
<protein>
    <submittedName>
        <fullName evidence="6">Uncharacterized protein</fullName>
    </submittedName>
</protein>
<proteinExistence type="predicted"/>
<dbReference type="AlphaFoldDB" id="C6LQQ2"/>
<sequence>MPSSDEQSFQSRTIHSCPFIRLVRDTVTDDKCETNAIASIEPLLKSLSQSLISSSQDLPPASENPAEGTKTSTTLPSSIFTQDKYPSRDGIDSAVKPQIETTRSRKLTPRHTKLSEIGVIIDLICQLVDFTVVRIDVIFVQDLSSTLSIPKSIQTAIDSCPTAKKIQLTPVDCINLSNEVSLPRIVYTISTFDYNHHIKDIGKKTRNFATERLDGVLVRYNVCIPPALLNWSLPVTIANNTIKREEHSNYKYSIDPLTPNLHTLRPWQREAIEFYLLREGRCMLADPPEMGIAAQALLSAYQHRDSFPLFIIAHTNSIPYWKAQVYRWYNDGPTRSSCTSKWLEEKAAHEAKTNSLKKIALKKASGDGVKVMKRARLRRIHELPNEYNLSAGGSSAIYALGYEDITSRGAFSQLYTQAVQTCFEGVSICKERMVIVLTAHHFITLYSNGLVHTKSATVILTDAQEYKDISSKRTKELSLILSMCPRVLTCVTIASVSFLKVIHPQLTILGLPLGKLDFLARYCEMKKRELRSGKVITTASGMSMHAELAYIFNTCCLSRQSERYTGFKKRYILCLEIEKDAHSNDNQNNDIAIDMHDSNLSLTSVVSALAGFYFLNLIPLIIVTHGKEAGSLLTDALNKKGITAENVSERRSVDASLDSVYRFQNGEAAALVCSDDAVSICFAIECTHVCFFVGLLWSSSEISMWESKLQIFLTTDKQQCSIFITGPNNKSLCNTGDGSSRNVRIDTSRHLQSPDLFAKENFVSNLLRSWKVPRWSSYPQISLNIIVSTRIETWVSD</sequence>
<dbReference type="EMBL" id="ACGJ01001476">
    <property type="protein sequence ID" value="EET01650.1"/>
    <property type="molecule type" value="Genomic_DNA"/>
</dbReference>
<evidence type="ECO:0000256" key="1">
    <source>
        <dbReference type="ARBA" id="ARBA00022741"/>
    </source>
</evidence>
<evidence type="ECO:0000313" key="7">
    <source>
        <dbReference type="Proteomes" id="UP000002488"/>
    </source>
</evidence>
<organism evidence="6 7">
    <name type="scientific">Giardia intestinalis (strain ATCC 50581 / GS clone H7)</name>
    <name type="common">Giardia lamblia</name>
    <dbReference type="NCBI Taxonomy" id="598745"/>
    <lineage>
        <taxon>Eukaryota</taxon>
        <taxon>Metamonada</taxon>
        <taxon>Diplomonadida</taxon>
        <taxon>Hexamitidae</taxon>
        <taxon>Giardiinae</taxon>
        <taxon>Giardia</taxon>
    </lineage>
</organism>
<feature type="region of interest" description="Disordered" evidence="5">
    <location>
        <begin position="54"/>
        <end position="81"/>
    </location>
</feature>
<keyword evidence="2" id="KW-0378">Hydrolase</keyword>
<dbReference type="PANTHER" id="PTHR45766:SF3">
    <property type="entry name" value="DNA ANNEALING HELICASE AND ENDONUCLEASE ZRANB3"/>
    <property type="match status" value="1"/>
</dbReference>
<evidence type="ECO:0000256" key="2">
    <source>
        <dbReference type="ARBA" id="ARBA00022801"/>
    </source>
</evidence>
<dbReference type="GO" id="GO:0043596">
    <property type="term" value="C:nuclear replication fork"/>
    <property type="evidence" value="ECO:0007669"/>
    <property type="project" value="TreeGrafter"/>
</dbReference>